<dbReference type="EMBL" id="OC920122">
    <property type="protein sequence ID" value="CAD7652221.1"/>
    <property type="molecule type" value="Genomic_DNA"/>
</dbReference>
<reference evidence="6" key="1">
    <citation type="submission" date="2020-11" db="EMBL/GenBank/DDBJ databases">
        <authorList>
            <person name="Tran Van P."/>
        </authorList>
    </citation>
    <scope>NUCLEOTIDE SEQUENCE</scope>
</reference>
<dbReference type="SUPFAM" id="SSF53474">
    <property type="entry name" value="alpha/beta-Hydrolases"/>
    <property type="match status" value="2"/>
</dbReference>
<evidence type="ECO:0000313" key="6">
    <source>
        <dbReference type="EMBL" id="CAD7652221.1"/>
    </source>
</evidence>
<dbReference type="PANTHER" id="PTHR11010:SF117">
    <property type="entry name" value="SERINE PROTEASE 16"/>
    <property type="match status" value="1"/>
</dbReference>
<dbReference type="OrthoDB" id="6424182at2759"/>
<dbReference type="Gene3D" id="3.40.50.1820">
    <property type="entry name" value="alpha/beta hydrolase"/>
    <property type="match status" value="4"/>
</dbReference>
<dbReference type="GO" id="GO:0006508">
    <property type="term" value="P:proteolysis"/>
    <property type="evidence" value="ECO:0007669"/>
    <property type="project" value="UniProtKB-KW"/>
</dbReference>
<protein>
    <submittedName>
        <fullName evidence="6">Uncharacterized protein</fullName>
    </submittedName>
</protein>
<evidence type="ECO:0000256" key="3">
    <source>
        <dbReference type="ARBA" id="ARBA00022729"/>
    </source>
</evidence>
<dbReference type="Pfam" id="PF05577">
    <property type="entry name" value="Peptidase_S28"/>
    <property type="match status" value="4"/>
</dbReference>
<keyword evidence="5" id="KW-0325">Glycoprotein</keyword>
<comment type="similarity">
    <text evidence="1">Belongs to the peptidase S28 family.</text>
</comment>
<organism evidence="6">
    <name type="scientific">Oppiella nova</name>
    <dbReference type="NCBI Taxonomy" id="334625"/>
    <lineage>
        <taxon>Eukaryota</taxon>
        <taxon>Metazoa</taxon>
        <taxon>Ecdysozoa</taxon>
        <taxon>Arthropoda</taxon>
        <taxon>Chelicerata</taxon>
        <taxon>Arachnida</taxon>
        <taxon>Acari</taxon>
        <taxon>Acariformes</taxon>
        <taxon>Sarcoptiformes</taxon>
        <taxon>Oribatida</taxon>
        <taxon>Brachypylina</taxon>
        <taxon>Oppioidea</taxon>
        <taxon>Oppiidae</taxon>
        <taxon>Oppiella</taxon>
    </lineage>
</organism>
<evidence type="ECO:0000256" key="1">
    <source>
        <dbReference type="ARBA" id="ARBA00011079"/>
    </source>
</evidence>
<dbReference type="InterPro" id="IPR008758">
    <property type="entry name" value="Peptidase_S28"/>
</dbReference>
<dbReference type="Proteomes" id="UP000728032">
    <property type="component" value="Unassembled WGS sequence"/>
</dbReference>
<evidence type="ECO:0000256" key="5">
    <source>
        <dbReference type="ARBA" id="ARBA00023180"/>
    </source>
</evidence>
<evidence type="ECO:0000313" key="7">
    <source>
        <dbReference type="Proteomes" id="UP000728032"/>
    </source>
</evidence>
<keyword evidence="7" id="KW-1185">Reference proteome</keyword>
<name>A0A7R9M2G8_9ACAR</name>
<accession>A0A7R9M2G8</accession>
<gene>
    <name evidence="6" type="ORF">ONB1V03_LOCUS8886</name>
</gene>
<feature type="non-terminal residue" evidence="6">
    <location>
        <position position="457"/>
    </location>
</feature>
<sequence length="457" mass="51298">MFRGRPNDKYGMVRPPVPDPDEVLKEIKPQYYDQRLNHFDAKDNRTFKQLYYTDDSHYKTGGPVFVMIEGEGAASPIFYSYMVKSAKQFNAFMATLEHRYYGESEPFNETTVENLKYLSSEQALADTAQFIHEQALADTAQFIQYLTKKLSLSGKVVVFGGSYAGSLAAWFREKYPNIAVGAIASSAPVLAEVDFKEYLGVVSDSLGMECSQNIREATQALDELLKTPEGVKKVRQMFKLCDTFDGTDTLTVAYFLYDLLVQVASSVQYNTWYVDIIRRTMNDPSGGTPLQRYVRLLVRQWTYQTCTEFGYFMSTNAKDCLFGHNIPVHYYTQQCIDVFGPQITAQTIQKAVDTTNAYYGGRQPNVTNVVFPNGSLDPWHVLSVLHDLNNSTKSVVISGQAHCADLIYSANETQMVVFGGSYAGSLAAWFREKYPNIAVGAIASSAPVLAEVDFKEY</sequence>
<evidence type="ECO:0000256" key="2">
    <source>
        <dbReference type="ARBA" id="ARBA00022670"/>
    </source>
</evidence>
<keyword evidence="3" id="KW-0732">Signal</keyword>
<evidence type="ECO:0000256" key="4">
    <source>
        <dbReference type="ARBA" id="ARBA00022801"/>
    </source>
</evidence>
<dbReference type="AlphaFoldDB" id="A0A7R9M2G8"/>
<dbReference type="GO" id="GO:0070008">
    <property type="term" value="F:serine-type exopeptidase activity"/>
    <property type="evidence" value="ECO:0007669"/>
    <property type="project" value="InterPro"/>
</dbReference>
<keyword evidence="4" id="KW-0378">Hydrolase</keyword>
<keyword evidence="2" id="KW-0645">Protease</keyword>
<proteinExistence type="inferred from homology"/>
<dbReference type="InterPro" id="IPR029058">
    <property type="entry name" value="AB_hydrolase_fold"/>
</dbReference>
<dbReference type="GO" id="GO:0008239">
    <property type="term" value="F:dipeptidyl-peptidase activity"/>
    <property type="evidence" value="ECO:0007669"/>
    <property type="project" value="TreeGrafter"/>
</dbReference>
<dbReference type="PANTHER" id="PTHR11010">
    <property type="entry name" value="PROTEASE S28 PRO-X CARBOXYPEPTIDASE-RELATED"/>
    <property type="match status" value="1"/>
</dbReference>
<dbReference type="EMBL" id="CAJPVJ010005297">
    <property type="protein sequence ID" value="CAG2169408.1"/>
    <property type="molecule type" value="Genomic_DNA"/>
</dbReference>